<dbReference type="GO" id="GO:0003824">
    <property type="term" value="F:catalytic activity"/>
    <property type="evidence" value="ECO:0007669"/>
    <property type="project" value="InterPro"/>
</dbReference>
<dbReference type="EMBL" id="JAAGRQ010000005">
    <property type="protein sequence ID" value="NDY55457.1"/>
    <property type="molecule type" value="Genomic_DNA"/>
</dbReference>
<dbReference type="GO" id="GO:0051536">
    <property type="term" value="F:iron-sulfur cluster binding"/>
    <property type="evidence" value="ECO:0007669"/>
    <property type="project" value="UniProtKB-KW"/>
</dbReference>
<proteinExistence type="predicted"/>
<keyword evidence="9" id="KW-1185">Reference proteome</keyword>
<dbReference type="GO" id="GO:0046872">
    <property type="term" value="F:metal ion binding"/>
    <property type="evidence" value="ECO:0007669"/>
    <property type="project" value="UniProtKB-KW"/>
</dbReference>
<dbReference type="Proteomes" id="UP000469724">
    <property type="component" value="Unassembled WGS sequence"/>
</dbReference>
<dbReference type="Gene3D" id="3.40.50.280">
    <property type="entry name" value="Cobalamin-binding domain"/>
    <property type="match status" value="1"/>
</dbReference>
<dbReference type="GO" id="GO:0031419">
    <property type="term" value="F:cobalamin binding"/>
    <property type="evidence" value="ECO:0007669"/>
    <property type="project" value="InterPro"/>
</dbReference>
<dbReference type="InterPro" id="IPR058240">
    <property type="entry name" value="rSAM_sf"/>
</dbReference>
<dbReference type="SMART" id="SM00729">
    <property type="entry name" value="Elp3"/>
    <property type="match status" value="1"/>
</dbReference>
<dbReference type="InterPro" id="IPR007197">
    <property type="entry name" value="rSAM"/>
</dbReference>
<dbReference type="InterPro" id="IPR051198">
    <property type="entry name" value="BchE-like"/>
</dbReference>
<dbReference type="CDD" id="cd01335">
    <property type="entry name" value="Radical_SAM"/>
    <property type="match status" value="1"/>
</dbReference>
<dbReference type="PROSITE" id="PS51918">
    <property type="entry name" value="RADICAL_SAM"/>
    <property type="match status" value="1"/>
</dbReference>
<dbReference type="InterPro" id="IPR006158">
    <property type="entry name" value="Cobalamin-bd"/>
</dbReference>
<evidence type="ECO:0000313" key="9">
    <source>
        <dbReference type="Proteomes" id="UP000469724"/>
    </source>
</evidence>
<dbReference type="InterPro" id="IPR036724">
    <property type="entry name" value="Cobalamin-bd_sf"/>
</dbReference>
<dbReference type="SFLD" id="SFLDG01082">
    <property type="entry name" value="B12-binding_domain_containing"/>
    <property type="match status" value="1"/>
</dbReference>
<keyword evidence="2" id="KW-0949">S-adenosyl-L-methionine</keyword>
<dbReference type="Gene3D" id="3.80.30.20">
    <property type="entry name" value="tm_1862 like domain"/>
    <property type="match status" value="1"/>
</dbReference>
<evidence type="ECO:0000256" key="1">
    <source>
        <dbReference type="ARBA" id="ARBA00001966"/>
    </source>
</evidence>
<dbReference type="InterPro" id="IPR006638">
    <property type="entry name" value="Elp3/MiaA/NifB-like_rSAM"/>
</dbReference>
<name>A0A7K3NH89_9BACT</name>
<dbReference type="RefSeq" id="WP_163300515.1">
    <property type="nucleotide sequence ID" value="NZ_JAAGRQ010000005.1"/>
</dbReference>
<dbReference type="PANTHER" id="PTHR43409">
    <property type="entry name" value="ANAEROBIC MAGNESIUM-PROTOPORPHYRIN IX MONOMETHYL ESTER CYCLASE-RELATED"/>
    <property type="match status" value="1"/>
</dbReference>
<keyword evidence="3" id="KW-0479">Metal-binding</keyword>
<dbReference type="AlphaFoldDB" id="A0A7K3NH89"/>
<reference evidence="8 9" key="1">
    <citation type="submission" date="2020-02" db="EMBL/GenBank/DDBJ databases">
        <title>Comparative genomics of sulfur disproportionating microorganisms.</title>
        <authorList>
            <person name="Ward L.M."/>
            <person name="Bertran E."/>
            <person name="Johnston D.T."/>
        </authorList>
    </citation>
    <scope>NUCLEOTIDE SEQUENCE [LARGE SCALE GENOMIC DNA]</scope>
    <source>
        <strain evidence="8 9">DSM 3696</strain>
    </source>
</reference>
<organism evidence="8 9">
    <name type="scientific">Desulfolutivibrio sulfodismutans</name>
    <dbReference type="NCBI Taxonomy" id="63561"/>
    <lineage>
        <taxon>Bacteria</taxon>
        <taxon>Pseudomonadati</taxon>
        <taxon>Thermodesulfobacteriota</taxon>
        <taxon>Desulfovibrionia</taxon>
        <taxon>Desulfovibrionales</taxon>
        <taxon>Desulfovibrionaceae</taxon>
        <taxon>Desulfolutivibrio</taxon>
    </lineage>
</organism>
<keyword evidence="5" id="KW-0411">Iron-sulfur</keyword>
<dbReference type="SUPFAM" id="SSF102114">
    <property type="entry name" value="Radical SAM enzymes"/>
    <property type="match status" value="1"/>
</dbReference>
<dbReference type="Pfam" id="PF02310">
    <property type="entry name" value="B12-binding"/>
    <property type="match status" value="1"/>
</dbReference>
<dbReference type="SFLD" id="SFLDS00029">
    <property type="entry name" value="Radical_SAM"/>
    <property type="match status" value="1"/>
</dbReference>
<evidence type="ECO:0000313" key="8">
    <source>
        <dbReference type="EMBL" id="NDY55457.1"/>
    </source>
</evidence>
<evidence type="ECO:0000256" key="5">
    <source>
        <dbReference type="ARBA" id="ARBA00023014"/>
    </source>
</evidence>
<gene>
    <name evidence="8" type="ORF">G3N56_01695</name>
</gene>
<dbReference type="SUPFAM" id="SSF52242">
    <property type="entry name" value="Cobalamin (vitamin B12)-binding domain"/>
    <property type="match status" value="1"/>
</dbReference>
<keyword evidence="4" id="KW-0408">Iron</keyword>
<feature type="domain" description="Radical SAM core" evidence="7">
    <location>
        <begin position="206"/>
        <end position="450"/>
    </location>
</feature>
<comment type="caution">
    <text evidence="8">The sequence shown here is derived from an EMBL/GenBank/DDBJ whole genome shotgun (WGS) entry which is preliminary data.</text>
</comment>
<dbReference type="InterPro" id="IPR023404">
    <property type="entry name" value="rSAM_horseshoe"/>
</dbReference>
<evidence type="ECO:0000259" key="7">
    <source>
        <dbReference type="PROSITE" id="PS51918"/>
    </source>
</evidence>
<evidence type="ECO:0000256" key="4">
    <source>
        <dbReference type="ARBA" id="ARBA00023004"/>
    </source>
</evidence>
<dbReference type="PROSITE" id="PS51332">
    <property type="entry name" value="B12_BINDING"/>
    <property type="match status" value="1"/>
</dbReference>
<protein>
    <submittedName>
        <fullName evidence="8">B12-binding domain-containing radical SAM protein</fullName>
    </submittedName>
</protein>
<evidence type="ECO:0000256" key="2">
    <source>
        <dbReference type="ARBA" id="ARBA00022691"/>
    </source>
</evidence>
<dbReference type="Pfam" id="PF04055">
    <property type="entry name" value="Radical_SAM"/>
    <property type="match status" value="1"/>
</dbReference>
<sequence length="494" mass="55216">MIVVLVSPYPDLTAFGLRTLSACLRRAGIEARMVFLPDRASEDGAAGPDRYPQAVLEQLAALCVDAGLIGISLMTNSFDNAVQITRHLRQAGRIPVVWGGVHPTLRPQECLEYADFVCVGEGEQALVDLARALVWGGDTRAIPGIWDRRAGSGPGVPPRPLVRELDRLPAPDYALEGHFVLDGSRIEPLNLARQRQFMAGASLSSLYGRIGYQTLTGRGCPHRCSYCANDALRTMYPDSPPVRWRTADHVMQELEAARRAMPFIEFVWFSDDALTSMPGKAMREFFGQYRERIGLPFSCLTSPLTLAAEKMDILMDAGLFSLQMGVQTGSPRIQKLYNRASMTNERILSAMNCIHAHRRRMMPPLYDIILDAPFETAEDKRQTVALVARMPKPFRLQLFSLTFFPGTGLELQAREAGFMHGEPPEIYRKSYEERAPGYHNLLLTMARGGRFPSPLLRFLAWRPVAAAFGGDAFKPAWAGIFTALRRLKRRFFRP</sequence>
<evidence type="ECO:0000256" key="3">
    <source>
        <dbReference type="ARBA" id="ARBA00022723"/>
    </source>
</evidence>
<dbReference type="CDD" id="cd02068">
    <property type="entry name" value="radical_SAM_B12_BD"/>
    <property type="match status" value="1"/>
</dbReference>
<accession>A0A7K3NH89</accession>
<feature type="domain" description="B12-binding" evidence="6">
    <location>
        <begin position="1"/>
        <end position="140"/>
    </location>
</feature>
<evidence type="ECO:0000259" key="6">
    <source>
        <dbReference type="PROSITE" id="PS51332"/>
    </source>
</evidence>
<comment type="cofactor">
    <cofactor evidence="1">
        <name>[4Fe-4S] cluster</name>
        <dbReference type="ChEBI" id="CHEBI:49883"/>
    </cofactor>
</comment>